<name>A0A8J4R978_9ROSI</name>
<protein>
    <submittedName>
        <fullName evidence="2">Uncharacterized protein</fullName>
    </submittedName>
</protein>
<evidence type="ECO:0000313" key="3">
    <source>
        <dbReference type="Proteomes" id="UP000737018"/>
    </source>
</evidence>
<keyword evidence="3" id="KW-1185">Reference proteome</keyword>
<accession>A0A8J4R978</accession>
<reference evidence="2" key="1">
    <citation type="submission" date="2020-03" db="EMBL/GenBank/DDBJ databases">
        <title>Castanea mollissima Vanexum genome sequencing.</title>
        <authorList>
            <person name="Staton M."/>
        </authorList>
    </citation>
    <scope>NUCLEOTIDE SEQUENCE</scope>
    <source>
        <tissue evidence="2">Leaf</tissue>
    </source>
</reference>
<gene>
    <name evidence="2" type="ORF">CMV_008061</name>
</gene>
<evidence type="ECO:0000256" key="1">
    <source>
        <dbReference type="SAM" id="MobiDB-lite"/>
    </source>
</evidence>
<sequence>MFQFLLHLELHWRISQNKLMMAISMKKFLVGFLVMLLVTLIVSSSFTNADEEFKVQDENRDFLVGIPLYRFKDKPNVLIPAFEIDSVSHNKKAETMDAEKKSPKLVRLPPQRGQVKVRIFKELAKGMKSAMSAAGKKLGCSGGSASSSRVLGSYDSEGDS</sequence>
<organism evidence="2 3">
    <name type="scientific">Castanea mollissima</name>
    <name type="common">Chinese chestnut</name>
    <dbReference type="NCBI Taxonomy" id="60419"/>
    <lineage>
        <taxon>Eukaryota</taxon>
        <taxon>Viridiplantae</taxon>
        <taxon>Streptophyta</taxon>
        <taxon>Embryophyta</taxon>
        <taxon>Tracheophyta</taxon>
        <taxon>Spermatophyta</taxon>
        <taxon>Magnoliopsida</taxon>
        <taxon>eudicotyledons</taxon>
        <taxon>Gunneridae</taxon>
        <taxon>Pentapetalae</taxon>
        <taxon>rosids</taxon>
        <taxon>fabids</taxon>
        <taxon>Fagales</taxon>
        <taxon>Fagaceae</taxon>
        <taxon>Castanea</taxon>
    </lineage>
</organism>
<dbReference type="AlphaFoldDB" id="A0A8J4R978"/>
<dbReference type="EMBL" id="JRKL02000824">
    <property type="protein sequence ID" value="KAF3968002.1"/>
    <property type="molecule type" value="Genomic_DNA"/>
</dbReference>
<feature type="region of interest" description="Disordered" evidence="1">
    <location>
        <begin position="135"/>
        <end position="160"/>
    </location>
</feature>
<dbReference type="Proteomes" id="UP000737018">
    <property type="component" value="Unassembled WGS sequence"/>
</dbReference>
<evidence type="ECO:0000313" key="2">
    <source>
        <dbReference type="EMBL" id="KAF3968002.1"/>
    </source>
</evidence>
<proteinExistence type="predicted"/>
<comment type="caution">
    <text evidence="2">The sequence shown here is derived from an EMBL/GenBank/DDBJ whole genome shotgun (WGS) entry which is preliminary data.</text>
</comment>
<dbReference type="OrthoDB" id="1706534at2759"/>